<dbReference type="EMBL" id="JAJEQC010000008">
    <property type="protein sequence ID" value="MCC2137125.1"/>
    <property type="molecule type" value="Genomic_DNA"/>
</dbReference>
<gene>
    <name evidence="2" type="ORF">LKD31_08855</name>
</gene>
<evidence type="ECO:0000313" key="2">
    <source>
        <dbReference type="EMBL" id="MCC2137125.1"/>
    </source>
</evidence>
<protein>
    <submittedName>
        <fullName evidence="2">VCBS repeat-containing protein</fullName>
    </submittedName>
</protein>
<dbReference type="SUPFAM" id="SSF69318">
    <property type="entry name" value="Integrin alpha N-terminal domain"/>
    <property type="match status" value="1"/>
</dbReference>
<evidence type="ECO:0000313" key="3">
    <source>
        <dbReference type="Proteomes" id="UP001199424"/>
    </source>
</evidence>
<accession>A0AAE3ALV8</accession>
<feature type="signal peptide" evidence="1">
    <location>
        <begin position="1"/>
        <end position="25"/>
    </location>
</feature>
<reference evidence="2" key="1">
    <citation type="submission" date="2021-10" db="EMBL/GenBank/DDBJ databases">
        <title>Anaerobic single-cell dispensing facilitates the cultivation of human gut bacteria.</title>
        <authorList>
            <person name="Afrizal A."/>
        </authorList>
    </citation>
    <scope>NUCLEOTIDE SEQUENCE</scope>
    <source>
        <strain evidence="2">CLA-AA-H250</strain>
    </source>
</reference>
<organism evidence="2 3">
    <name type="scientific">Hominenteromicrobium mulieris</name>
    <dbReference type="NCBI Taxonomy" id="2885357"/>
    <lineage>
        <taxon>Bacteria</taxon>
        <taxon>Bacillati</taxon>
        <taxon>Bacillota</taxon>
        <taxon>Clostridia</taxon>
        <taxon>Eubacteriales</taxon>
        <taxon>Oscillospiraceae</taxon>
        <taxon>Hominenteromicrobium</taxon>
    </lineage>
</organism>
<dbReference type="InterPro" id="IPR028994">
    <property type="entry name" value="Integrin_alpha_N"/>
</dbReference>
<keyword evidence="3" id="KW-1185">Reference proteome</keyword>
<proteinExistence type="predicted"/>
<name>A0AAE3ALV8_9FIRM</name>
<dbReference type="RefSeq" id="WP_308449419.1">
    <property type="nucleotide sequence ID" value="NZ_JAJEQC010000008.1"/>
</dbReference>
<sequence>MRGKLKKLFAAVLAVLLALSFSGCSELTGLDAQALMSPPKTTADREAIYALMGGGVGDVTLVYPKCGDYRSAIISRDLDGCGTSEVVSFCANGDAGGTRLEFFKKNTDGVWNSMARFTSAATQVDKVFFGDLTGDGMDEIIVGWGDPLTATASVSVYYVDGDTIREFSMTTVSYSEILLTDFDSDNIKELFVLQAAQTSGEEIMALGGLYRFDGDQPYVSKTVPLDAAVTRYTSVSFSQVNSWRRAAVLDGVKADGRMLTQVIGYDEASDRLISPLSNEENATDRPTAAAAVSRDVNKDGILEIPTAELTINGSETTADSTGYVITWNTYSLQDNTLTPVCTSILNTAENYNLFLPSSEDNYGCQNDTVTRTATFFTYTQIGFNGNYLGREDKFSIRVYTEEDWAEKEQDDEDILLSSSAGRVYVLRILDDSMAESDEKTLQSGFEVLE</sequence>
<keyword evidence="1" id="KW-0732">Signal</keyword>
<feature type="chain" id="PRO_5042180899" evidence="1">
    <location>
        <begin position="26"/>
        <end position="449"/>
    </location>
</feature>
<evidence type="ECO:0000256" key="1">
    <source>
        <dbReference type="SAM" id="SignalP"/>
    </source>
</evidence>
<dbReference type="AlphaFoldDB" id="A0AAE3ALV8"/>
<comment type="caution">
    <text evidence="2">The sequence shown here is derived from an EMBL/GenBank/DDBJ whole genome shotgun (WGS) entry which is preliminary data.</text>
</comment>
<dbReference type="Proteomes" id="UP001199424">
    <property type="component" value="Unassembled WGS sequence"/>
</dbReference>
<dbReference type="PROSITE" id="PS51257">
    <property type="entry name" value="PROKAR_LIPOPROTEIN"/>
    <property type="match status" value="1"/>
</dbReference>